<dbReference type="STRING" id="930129.SAMN05216352_105125"/>
<keyword evidence="3" id="KW-1185">Reference proteome</keyword>
<dbReference type="Gene3D" id="3.40.220.10">
    <property type="entry name" value="Leucine Aminopeptidase, subunit E, domain 1"/>
    <property type="match status" value="1"/>
</dbReference>
<feature type="domain" description="Macro" evidence="1">
    <location>
        <begin position="62"/>
        <end position="227"/>
    </location>
</feature>
<sequence length="227" mass="24779">MKVKNLVTLTSIYILKKEKLVKTQSNKTHLKMLILKVNLTLRIFLFNGKEKICCIGSKMIEGGELMEKRFNDVQIECVTGDIANQTDISAVVNAANAVLKSGGGVAGALHRAAGPELAEAGKPIAPIQPGQAVITQAFALPNDYVIHCLGPVYGVDKPESSLLRQCCQHAIRLAEENKIRNIAFPSISTGAFGYPMEEAAEIAVDEVVKQTKHLRFALFSEKDEEIF</sequence>
<reference evidence="2 3" key="1">
    <citation type="submission" date="2016-10" db="EMBL/GenBank/DDBJ databases">
        <authorList>
            <person name="de Groot N.N."/>
        </authorList>
    </citation>
    <scope>NUCLEOTIDE SEQUENCE [LARGE SCALE GENOMIC DNA]</scope>
    <source>
        <strain evidence="3">P4B,CCM 7963,CECT 7998,DSM 25260,IBRC-M 10614,KCTC 13821</strain>
    </source>
</reference>
<protein>
    <submittedName>
        <fullName evidence="2">O-acetyl-ADP-ribose deacetylase (Regulator of RNase III), contains Macro domain</fullName>
    </submittedName>
</protein>
<dbReference type="PANTHER" id="PTHR11106:SF27">
    <property type="entry name" value="MACRO DOMAIN-CONTAINING PROTEIN"/>
    <property type="match status" value="1"/>
</dbReference>
<dbReference type="Proteomes" id="UP000199017">
    <property type="component" value="Unassembled WGS sequence"/>
</dbReference>
<dbReference type="SMART" id="SM00506">
    <property type="entry name" value="A1pp"/>
    <property type="match status" value="1"/>
</dbReference>
<dbReference type="PROSITE" id="PS51154">
    <property type="entry name" value="MACRO"/>
    <property type="match status" value="1"/>
</dbReference>
<organism evidence="2 3">
    <name type="scientific">Alteribacillus bidgolensis</name>
    <dbReference type="NCBI Taxonomy" id="930129"/>
    <lineage>
        <taxon>Bacteria</taxon>
        <taxon>Bacillati</taxon>
        <taxon>Bacillota</taxon>
        <taxon>Bacilli</taxon>
        <taxon>Bacillales</taxon>
        <taxon>Bacillaceae</taxon>
        <taxon>Alteribacillus</taxon>
    </lineage>
</organism>
<dbReference type="EMBL" id="FNDU01000005">
    <property type="protein sequence ID" value="SDI16316.1"/>
    <property type="molecule type" value="Genomic_DNA"/>
</dbReference>
<dbReference type="PANTHER" id="PTHR11106">
    <property type="entry name" value="GANGLIOSIDE INDUCED DIFFERENTIATION ASSOCIATED PROTEIN 2-RELATED"/>
    <property type="match status" value="1"/>
</dbReference>
<dbReference type="SUPFAM" id="SSF52949">
    <property type="entry name" value="Macro domain-like"/>
    <property type="match status" value="1"/>
</dbReference>
<evidence type="ECO:0000313" key="2">
    <source>
        <dbReference type="EMBL" id="SDI16316.1"/>
    </source>
</evidence>
<gene>
    <name evidence="2" type="ORF">SAMN05216352_105125</name>
</gene>
<dbReference type="AlphaFoldDB" id="A0A1G8IBP8"/>
<evidence type="ECO:0000259" key="1">
    <source>
        <dbReference type="PROSITE" id="PS51154"/>
    </source>
</evidence>
<evidence type="ECO:0000313" key="3">
    <source>
        <dbReference type="Proteomes" id="UP000199017"/>
    </source>
</evidence>
<name>A0A1G8IBP8_9BACI</name>
<dbReference type="InterPro" id="IPR002589">
    <property type="entry name" value="Macro_dom"/>
</dbReference>
<proteinExistence type="predicted"/>
<dbReference type="InterPro" id="IPR043472">
    <property type="entry name" value="Macro_dom-like"/>
</dbReference>
<dbReference type="Pfam" id="PF01661">
    <property type="entry name" value="Macro"/>
    <property type="match status" value="1"/>
</dbReference>
<accession>A0A1G8IBP8</accession>